<feature type="compositionally biased region" description="Low complexity" evidence="11">
    <location>
        <begin position="334"/>
        <end position="343"/>
    </location>
</feature>
<evidence type="ECO:0000313" key="13">
    <source>
        <dbReference type="EMBL" id="GAA1250272.1"/>
    </source>
</evidence>
<dbReference type="InterPro" id="IPR035090">
    <property type="entry name" value="Pyridoxal_P_attach_site"/>
</dbReference>
<dbReference type="EC" id="2.4.1.1" evidence="4"/>
<dbReference type="RefSeq" id="WP_344443837.1">
    <property type="nucleotide sequence ID" value="NZ_BAAALF010000090.1"/>
</dbReference>
<evidence type="ECO:0000259" key="12">
    <source>
        <dbReference type="Pfam" id="PF11897"/>
    </source>
</evidence>
<feature type="domain" description="DUF3417" evidence="12">
    <location>
        <begin position="13"/>
        <end position="125"/>
    </location>
</feature>
<keyword evidence="9" id="KW-0119">Carbohydrate metabolism</keyword>
<evidence type="ECO:0000256" key="11">
    <source>
        <dbReference type="SAM" id="MobiDB-lite"/>
    </source>
</evidence>
<comment type="cofactor">
    <cofactor evidence="2">
        <name>pyridoxal 5'-phosphate</name>
        <dbReference type="ChEBI" id="CHEBI:597326"/>
    </cofactor>
</comment>
<keyword evidence="8" id="KW-0663">Pyridoxal phosphate</keyword>
<evidence type="ECO:0000256" key="9">
    <source>
        <dbReference type="ARBA" id="ARBA00023277"/>
    </source>
</evidence>
<evidence type="ECO:0000256" key="10">
    <source>
        <dbReference type="ARBA" id="ARBA00025174"/>
    </source>
</evidence>
<dbReference type="Gene3D" id="3.40.50.2000">
    <property type="entry name" value="Glycogen Phosphorylase B"/>
    <property type="match status" value="3"/>
</dbReference>
<evidence type="ECO:0000256" key="5">
    <source>
        <dbReference type="ARBA" id="ARBA00022533"/>
    </source>
</evidence>
<feature type="compositionally biased region" description="Low complexity" evidence="11">
    <location>
        <begin position="353"/>
        <end position="363"/>
    </location>
</feature>
<gene>
    <name evidence="13" type="ORF">GCM10009665_46210</name>
</gene>
<dbReference type="InterPro" id="IPR024517">
    <property type="entry name" value="Glycogen_phosphorylase_DUF3417"/>
</dbReference>
<dbReference type="EMBL" id="BAAALF010000090">
    <property type="protein sequence ID" value="GAA1250272.1"/>
    <property type="molecule type" value="Genomic_DNA"/>
</dbReference>
<dbReference type="PANTHER" id="PTHR42655:SF1">
    <property type="entry name" value="GLYCOGEN PHOSPHORYLASE"/>
    <property type="match status" value="1"/>
</dbReference>
<evidence type="ECO:0000256" key="1">
    <source>
        <dbReference type="ARBA" id="ARBA00001275"/>
    </source>
</evidence>
<dbReference type="PANTHER" id="PTHR42655">
    <property type="entry name" value="GLYCOGEN PHOSPHORYLASE"/>
    <property type="match status" value="1"/>
</dbReference>
<name>A0ABN1WJW6_9ACTN</name>
<protein>
    <recommendedName>
        <fullName evidence="4">glycogen phosphorylase</fullName>
        <ecNumber evidence="4">2.4.1.1</ecNumber>
    </recommendedName>
</protein>
<comment type="catalytic activity">
    <reaction evidence="1">
        <text>[(1-&gt;4)-alpha-D-glucosyl](n) + phosphate = [(1-&gt;4)-alpha-D-glucosyl](n-1) + alpha-D-glucose 1-phosphate</text>
        <dbReference type="Rhea" id="RHEA:41732"/>
        <dbReference type="Rhea" id="RHEA-COMP:9584"/>
        <dbReference type="Rhea" id="RHEA-COMP:9586"/>
        <dbReference type="ChEBI" id="CHEBI:15444"/>
        <dbReference type="ChEBI" id="CHEBI:43474"/>
        <dbReference type="ChEBI" id="CHEBI:58601"/>
        <dbReference type="EC" id="2.4.1.1"/>
    </reaction>
</comment>
<evidence type="ECO:0000256" key="4">
    <source>
        <dbReference type="ARBA" id="ARBA00012591"/>
    </source>
</evidence>
<keyword evidence="6" id="KW-0328">Glycosyltransferase</keyword>
<dbReference type="PIRSF" id="PIRSF000460">
    <property type="entry name" value="Pprylas_GlgP"/>
    <property type="match status" value="1"/>
</dbReference>
<feature type="region of interest" description="Disordered" evidence="11">
    <location>
        <begin position="308"/>
        <end position="370"/>
    </location>
</feature>
<comment type="caution">
    <text evidence="13">The sequence shown here is derived from an EMBL/GenBank/DDBJ whole genome shotgun (WGS) entry which is preliminary data.</text>
</comment>
<evidence type="ECO:0000256" key="7">
    <source>
        <dbReference type="ARBA" id="ARBA00022679"/>
    </source>
</evidence>
<evidence type="ECO:0000256" key="6">
    <source>
        <dbReference type="ARBA" id="ARBA00022676"/>
    </source>
</evidence>
<feature type="compositionally biased region" description="Gly residues" evidence="11">
    <location>
        <begin position="319"/>
        <end position="333"/>
    </location>
</feature>
<comment type="similarity">
    <text evidence="3">Belongs to the glycogen phosphorylase family.</text>
</comment>
<organism evidence="13 14">
    <name type="scientific">Kitasatospora nipponensis</name>
    <dbReference type="NCBI Taxonomy" id="258049"/>
    <lineage>
        <taxon>Bacteria</taxon>
        <taxon>Bacillati</taxon>
        <taxon>Actinomycetota</taxon>
        <taxon>Actinomycetes</taxon>
        <taxon>Kitasatosporales</taxon>
        <taxon>Streptomycetaceae</taxon>
        <taxon>Kitasatospora</taxon>
    </lineage>
</organism>
<dbReference type="InterPro" id="IPR000811">
    <property type="entry name" value="Glyco_trans_35"/>
</dbReference>
<keyword evidence="14" id="KW-1185">Reference proteome</keyword>
<accession>A0ABN1WJW6</accession>
<proteinExistence type="inferred from homology"/>
<dbReference type="SUPFAM" id="SSF53756">
    <property type="entry name" value="UDP-Glycosyltransferase/glycogen phosphorylase"/>
    <property type="match status" value="2"/>
</dbReference>
<dbReference type="Pfam" id="PF11897">
    <property type="entry name" value="DUF3417"/>
    <property type="match status" value="1"/>
</dbReference>
<evidence type="ECO:0000313" key="14">
    <source>
        <dbReference type="Proteomes" id="UP001500037"/>
    </source>
</evidence>
<dbReference type="Proteomes" id="UP001500037">
    <property type="component" value="Unassembled WGS sequence"/>
</dbReference>
<evidence type="ECO:0000256" key="3">
    <source>
        <dbReference type="ARBA" id="ARBA00006047"/>
    </source>
</evidence>
<dbReference type="InterPro" id="IPR011834">
    <property type="entry name" value="Agluc_phsphrylas"/>
</dbReference>
<dbReference type="PROSITE" id="PS00102">
    <property type="entry name" value="PHOSPHORYLASE"/>
    <property type="match status" value="1"/>
</dbReference>
<reference evidence="13 14" key="1">
    <citation type="journal article" date="2019" name="Int. J. Syst. Evol. Microbiol.">
        <title>The Global Catalogue of Microorganisms (GCM) 10K type strain sequencing project: providing services to taxonomists for standard genome sequencing and annotation.</title>
        <authorList>
            <consortium name="The Broad Institute Genomics Platform"/>
            <consortium name="The Broad Institute Genome Sequencing Center for Infectious Disease"/>
            <person name="Wu L."/>
            <person name="Ma J."/>
        </authorList>
    </citation>
    <scope>NUCLEOTIDE SEQUENCE [LARGE SCALE GENOMIC DNA]</scope>
    <source>
        <strain evidence="13 14">JCM 13004</strain>
    </source>
</reference>
<keyword evidence="5" id="KW-0021">Allosteric enzyme</keyword>
<dbReference type="InterPro" id="IPR052182">
    <property type="entry name" value="Glycogen/Maltodextrin_Phosph"/>
</dbReference>
<keyword evidence="7" id="KW-0808">Transferase</keyword>
<evidence type="ECO:0000256" key="2">
    <source>
        <dbReference type="ARBA" id="ARBA00001933"/>
    </source>
</evidence>
<sequence>MKAIRRFTVRTVLPGQLQPLHELALNLRWSWHPETRELFRSVDPGVWEAVGEDPVRLLGEVPAARLAALAVDRRFLRRLGDLTDDLHDYLAAPRWYQSAQAPAGAAALPAAVAYFSPEYGIAAALPQYSGGLGILAGDHLKAASDLGVPLIGVGLFYRHGYFRQSLTRDGWQQERYPLLDPDELAVSLLREPDGLPSRVELALPAGRTLAAQIWKAQVGRVPLLLLDSDIDANSAAERDVTDRLYGGGSEHRLLQEMLLGIGGVRAVRTFCRLSGHPEPEVFHTNEGHAGFLGLERIRELVGGECPPAAPLSEADGGALAPGGGASAHGGDAGARGADARGAGLSESDRSESGRSASGPSGPSAPDPRPDFAAALEEVRAGTLFTTHTPVPAGIDRFDRELVARHFSGDAALAGVPVDQVLALGVETWPGGDPKLFNMAAMGLRLAQRANGVSTLHGEVSRSMFSALWPGFDAAEVPITSITNGVHAPTWIDPAVVRLGAAEIGAERAETAMAVGGALRWNGVEQIGDAEIWEVRRELRAQLVEEARRRVRASWRQRGAGDAELGWTSGVLDPDVLTIGFARRVPSYKRLTLMLRDQARLRTLLLHPTRPVQIVVAGKAHPADDGGKRLIQQLVAFADDPAIRHRIVFLPDYDMAMAKHLYPGCDVWLNNPLRPLEACGTSGMKAALNGCLNLSVLDGWWDEWYDGRNGWAIPTADGPGFDEDQRDEIEAAALYDLIEHQVAARFYDRGADGLPHGWIGMVRHTLVTLGPKVLAGRMVREYVERLYAPAAQARRGLAGDGARELARWKAAVREAWPSVRVEHVDAAAPLEAAPAEAAELGASLALRVQVALGNLAASDVEVQVVSGTVDERDRIREAEVQSLKPAGGPDLNGCQRYEGTLELSRTGPFGYTVRVLPAHPLLASPAELGLVALPAEAAGMDAGVLR</sequence>
<comment type="function">
    <text evidence="10">Phosphorylase is an important allosteric enzyme in carbohydrate metabolism. Enzymes from different sources differ in their regulatory mechanisms and in their natural substrates. However, all known phosphorylases share catalytic and structural properties.</text>
</comment>
<dbReference type="NCBIfam" id="TIGR02094">
    <property type="entry name" value="more_P_ylases"/>
    <property type="match status" value="2"/>
</dbReference>
<dbReference type="Pfam" id="PF00343">
    <property type="entry name" value="Phosphorylase"/>
    <property type="match status" value="1"/>
</dbReference>
<evidence type="ECO:0000256" key="8">
    <source>
        <dbReference type="ARBA" id="ARBA00022898"/>
    </source>
</evidence>